<protein>
    <submittedName>
        <fullName evidence="2">Uncharacterized protein</fullName>
    </submittedName>
</protein>
<reference evidence="2 3" key="1">
    <citation type="journal article" date="2014" name="FEMS Microbiol. Lett.">
        <title>Genome sequencing analysis reveals virulence-related gene content of Ochrobactrum intermedium strain 229E, a urease-positive strain isolated from the human gastric niche.</title>
        <authorList>
            <person name="Kulkarni G.J."/>
            <person name="Shetty S."/>
            <person name="Dharne M.S."/>
            <person name="Shouche Y.S."/>
        </authorList>
    </citation>
    <scope>NUCLEOTIDE SEQUENCE [LARGE SCALE GENOMIC DNA]</scope>
    <source>
        <strain evidence="2 3">229E</strain>
    </source>
</reference>
<evidence type="ECO:0000313" key="3">
    <source>
        <dbReference type="Proteomes" id="UP000016842"/>
    </source>
</evidence>
<keyword evidence="1" id="KW-0812">Transmembrane</keyword>
<comment type="caution">
    <text evidence="2">The sequence shown here is derived from an EMBL/GenBank/DDBJ whole genome shotgun (WGS) entry which is preliminary data.</text>
</comment>
<organism evidence="2 3">
    <name type="scientific">Brucella intermedia 229E</name>
    <dbReference type="NCBI Taxonomy" id="1337887"/>
    <lineage>
        <taxon>Bacteria</taxon>
        <taxon>Pseudomonadati</taxon>
        <taxon>Pseudomonadota</taxon>
        <taxon>Alphaproteobacteria</taxon>
        <taxon>Hyphomicrobiales</taxon>
        <taxon>Brucellaceae</taxon>
        <taxon>Brucella/Ochrobactrum group</taxon>
        <taxon>Brucella</taxon>
    </lineage>
</organism>
<evidence type="ECO:0000313" key="2">
    <source>
        <dbReference type="EMBL" id="ERM02828.1"/>
    </source>
</evidence>
<name>U4VCT0_9HYPH</name>
<keyword evidence="1" id="KW-1133">Transmembrane helix</keyword>
<feature type="transmembrane region" description="Helical" evidence="1">
    <location>
        <begin position="6"/>
        <end position="27"/>
    </location>
</feature>
<accession>U4VCT0</accession>
<dbReference type="EMBL" id="ASXJ01000058">
    <property type="protein sequence ID" value="ERM02828.1"/>
    <property type="molecule type" value="Genomic_DNA"/>
</dbReference>
<gene>
    <name evidence="2" type="ORF">Q644_14530</name>
</gene>
<keyword evidence="1" id="KW-0472">Membrane</keyword>
<dbReference type="PATRIC" id="fig|1337887.3.peg.1201"/>
<dbReference type="AlphaFoldDB" id="U4VCT0"/>
<sequence>MQGKTGAVLTVMIMTRHIHHTALLFLFMSLQMNQSRIDSDPAFITKVN</sequence>
<proteinExistence type="predicted"/>
<dbReference type="Proteomes" id="UP000016842">
    <property type="component" value="Unassembled WGS sequence"/>
</dbReference>
<evidence type="ECO:0000256" key="1">
    <source>
        <dbReference type="SAM" id="Phobius"/>
    </source>
</evidence>